<evidence type="ECO:0000313" key="3">
    <source>
        <dbReference type="Proteomes" id="UP000002033"/>
    </source>
</evidence>
<dbReference type="InterPro" id="IPR001296">
    <property type="entry name" value="Glyco_trans_1"/>
</dbReference>
<dbReference type="PANTHER" id="PTHR12526:SF595">
    <property type="entry name" value="BLL5217 PROTEIN"/>
    <property type="match status" value="1"/>
</dbReference>
<dbReference type="Pfam" id="PF00534">
    <property type="entry name" value="Glycos_transf_1"/>
    <property type="match status" value="1"/>
</dbReference>
<dbReference type="CAZy" id="GT4">
    <property type="family name" value="Glycosyltransferase Family 4"/>
</dbReference>
<evidence type="ECO:0000313" key="2">
    <source>
        <dbReference type="EMBL" id="ADJ22272.1"/>
    </source>
</evidence>
<feature type="domain" description="Glycosyl transferase family 1" evidence="1">
    <location>
        <begin position="181"/>
        <end position="320"/>
    </location>
</feature>
<dbReference type="STRING" id="582899.Hden_0450"/>
<keyword evidence="2" id="KW-0808">Transferase</keyword>
<accession>D8JRP3</accession>
<proteinExistence type="predicted"/>
<dbReference type="KEGG" id="hdn:Hden_0450"/>
<dbReference type="AlphaFoldDB" id="D8JRP3"/>
<gene>
    <name evidence="2" type="ordered locus">Hden_0450</name>
</gene>
<dbReference type="CDD" id="cd03802">
    <property type="entry name" value="GT4_AviGT4-like"/>
    <property type="match status" value="1"/>
</dbReference>
<dbReference type="Proteomes" id="UP000002033">
    <property type="component" value="Chromosome"/>
</dbReference>
<evidence type="ECO:0000259" key="1">
    <source>
        <dbReference type="Pfam" id="PF00534"/>
    </source>
</evidence>
<dbReference type="SUPFAM" id="SSF53756">
    <property type="entry name" value="UDP-Glycosyltransferase/glycogen phosphorylase"/>
    <property type="match status" value="1"/>
</dbReference>
<organism evidence="2 3">
    <name type="scientific">Hyphomicrobium denitrificans (strain ATCC 51888 / DSM 1869 / NCIMB 11706 / TK 0415)</name>
    <dbReference type="NCBI Taxonomy" id="582899"/>
    <lineage>
        <taxon>Bacteria</taxon>
        <taxon>Pseudomonadati</taxon>
        <taxon>Pseudomonadota</taxon>
        <taxon>Alphaproteobacteria</taxon>
        <taxon>Hyphomicrobiales</taxon>
        <taxon>Hyphomicrobiaceae</taxon>
        <taxon>Hyphomicrobium</taxon>
    </lineage>
</organism>
<dbReference type="OrthoDB" id="9801573at2"/>
<dbReference type="HOGENOM" id="CLU_042257_1_0_5"/>
<dbReference type="RefSeq" id="WP_013214491.1">
    <property type="nucleotide sequence ID" value="NC_014313.1"/>
</dbReference>
<keyword evidence="3" id="KW-1185">Reference proteome</keyword>
<dbReference type="Gene3D" id="3.40.50.2000">
    <property type="entry name" value="Glycogen Phosphorylase B"/>
    <property type="match status" value="2"/>
</dbReference>
<protein>
    <submittedName>
        <fullName evidence="2">Glycosyl transferase group 1</fullName>
    </submittedName>
</protein>
<sequence>MTDYIPNPGSRLLRILVIADSKIAVPPHGYGGAERIFAHLCEGFARRGHAVTLMAAEGSTNYGRLVTYPWAGQSATAWRGYCKFNFAVRSLRELLAGHDVVLAGCRTDYLFPFLLAGTPLIYRFGNPIDRSDVDRLQSTAKGPLSLVSVSDHQRTAFPSRRWTTIHNSTATQRIAFSDEVTEGYLAFVGRLTANKGADIAIRVAKQTGLPLKIAGNISDEAGGREFFEREIRPHIGGNIEWIGEIADKQKFEFLATARAMLAPIQWDEPCANVVMESLACGTPVITTPRGCMPELIRNGVTGFLAHDEDKMARAVMRIPKISRLACRKEAENRFSTDQMVEAYLDTARALIAEKQMTSRKAELLAVSTQLFRK</sequence>
<dbReference type="PANTHER" id="PTHR12526">
    <property type="entry name" value="GLYCOSYLTRANSFERASE"/>
    <property type="match status" value="1"/>
</dbReference>
<dbReference type="eggNOG" id="COG0438">
    <property type="taxonomic scope" value="Bacteria"/>
</dbReference>
<name>D8JRP3_HYPDA</name>
<dbReference type="GO" id="GO:0016757">
    <property type="term" value="F:glycosyltransferase activity"/>
    <property type="evidence" value="ECO:0007669"/>
    <property type="project" value="InterPro"/>
</dbReference>
<dbReference type="EMBL" id="CP002083">
    <property type="protein sequence ID" value="ADJ22272.1"/>
    <property type="molecule type" value="Genomic_DNA"/>
</dbReference>
<reference evidence="3" key="1">
    <citation type="journal article" date="2011" name="J. Bacteriol.">
        <title>Genome sequences of eight morphologically diverse alphaproteobacteria.</title>
        <authorList>
            <consortium name="US DOE Joint Genome Institute"/>
            <person name="Brown P.J."/>
            <person name="Kysela D.T."/>
            <person name="Buechlein A."/>
            <person name="Hemmerich C."/>
            <person name="Brun Y.V."/>
        </authorList>
    </citation>
    <scope>NUCLEOTIDE SEQUENCE [LARGE SCALE GENOMIC DNA]</scope>
    <source>
        <strain evidence="3">ATCC 51888 / DSM 1869 / NCIB 11706 / TK 0415</strain>
    </source>
</reference>